<name>A0ABW3NS23_9FLAO</name>
<gene>
    <name evidence="2" type="ORF">ACFQ3Q_05565</name>
</gene>
<reference evidence="3" key="1">
    <citation type="journal article" date="2019" name="Int. J. Syst. Evol. Microbiol.">
        <title>The Global Catalogue of Microorganisms (GCM) 10K type strain sequencing project: providing services to taxonomists for standard genome sequencing and annotation.</title>
        <authorList>
            <consortium name="The Broad Institute Genomics Platform"/>
            <consortium name="The Broad Institute Genome Sequencing Center for Infectious Disease"/>
            <person name="Wu L."/>
            <person name="Ma J."/>
        </authorList>
    </citation>
    <scope>NUCLEOTIDE SEQUENCE [LARGE SCALE GENOMIC DNA]</scope>
    <source>
        <strain evidence="3">CCUG 64793</strain>
    </source>
</reference>
<feature type="transmembrane region" description="Helical" evidence="1">
    <location>
        <begin position="40"/>
        <end position="58"/>
    </location>
</feature>
<evidence type="ECO:0000313" key="3">
    <source>
        <dbReference type="Proteomes" id="UP001597131"/>
    </source>
</evidence>
<protein>
    <submittedName>
        <fullName evidence="2">DUF4199 domain-containing protein</fullName>
    </submittedName>
</protein>
<keyword evidence="3" id="KW-1185">Reference proteome</keyword>
<dbReference type="EMBL" id="JBHTLI010000001">
    <property type="protein sequence ID" value="MFD1095209.1"/>
    <property type="molecule type" value="Genomic_DNA"/>
</dbReference>
<accession>A0ABW3NS23</accession>
<keyword evidence="1" id="KW-0472">Membrane</keyword>
<keyword evidence="1" id="KW-0812">Transmembrane</keyword>
<dbReference type="InterPro" id="IPR025250">
    <property type="entry name" value="DUF4199"/>
</dbReference>
<dbReference type="Proteomes" id="UP001597131">
    <property type="component" value="Unassembled WGS sequence"/>
</dbReference>
<comment type="caution">
    <text evidence="2">The sequence shown here is derived from an EMBL/GenBank/DDBJ whole genome shotgun (WGS) entry which is preliminary data.</text>
</comment>
<evidence type="ECO:0000256" key="1">
    <source>
        <dbReference type="SAM" id="Phobius"/>
    </source>
</evidence>
<feature type="transmembrane region" description="Helical" evidence="1">
    <location>
        <begin position="7"/>
        <end position="24"/>
    </location>
</feature>
<feature type="transmembrane region" description="Helical" evidence="1">
    <location>
        <begin position="132"/>
        <end position="155"/>
    </location>
</feature>
<sequence>MKKFIIEIKWGFIFIITNLLWAYFEKTMGWHNELIHKHPLYTNFFAFIAIGIYLLALAEKRKKIFNGIMSWQQGFVSGIVLTVVITILSPLSQYLINEVISPEYFNNIIAYSTEKGKMSRENAEAFFNLKSYILQGIFMALALGVVTSAFAAYILKRKKN</sequence>
<organism evidence="2 3">
    <name type="scientific">Salegentibacter chungangensis</name>
    <dbReference type="NCBI Taxonomy" id="1335724"/>
    <lineage>
        <taxon>Bacteria</taxon>
        <taxon>Pseudomonadati</taxon>
        <taxon>Bacteroidota</taxon>
        <taxon>Flavobacteriia</taxon>
        <taxon>Flavobacteriales</taxon>
        <taxon>Flavobacteriaceae</taxon>
        <taxon>Salegentibacter</taxon>
    </lineage>
</organism>
<proteinExistence type="predicted"/>
<feature type="transmembrane region" description="Helical" evidence="1">
    <location>
        <begin position="78"/>
        <end position="96"/>
    </location>
</feature>
<evidence type="ECO:0000313" key="2">
    <source>
        <dbReference type="EMBL" id="MFD1095209.1"/>
    </source>
</evidence>
<dbReference type="Pfam" id="PF13858">
    <property type="entry name" value="DUF4199"/>
    <property type="match status" value="1"/>
</dbReference>
<keyword evidence="1" id="KW-1133">Transmembrane helix</keyword>
<dbReference type="RefSeq" id="WP_380743754.1">
    <property type="nucleotide sequence ID" value="NZ_JBHTLI010000001.1"/>
</dbReference>